<dbReference type="AlphaFoldDB" id="A0AA39M140"/>
<keyword evidence="2" id="KW-1133">Transmembrane helix</keyword>
<protein>
    <submittedName>
        <fullName evidence="3">Uncharacterized protein</fullName>
    </submittedName>
</protein>
<dbReference type="EMBL" id="JAUCMV010000002">
    <property type="protein sequence ID" value="KAK0417706.1"/>
    <property type="molecule type" value="Genomic_DNA"/>
</dbReference>
<feature type="compositionally biased region" description="Basic and acidic residues" evidence="1">
    <location>
        <begin position="511"/>
        <end position="547"/>
    </location>
</feature>
<evidence type="ECO:0000256" key="1">
    <source>
        <dbReference type="SAM" id="MobiDB-lite"/>
    </source>
</evidence>
<dbReference type="Proteomes" id="UP001175271">
    <property type="component" value="Unassembled WGS sequence"/>
</dbReference>
<feature type="region of interest" description="Disordered" evidence="1">
    <location>
        <begin position="307"/>
        <end position="355"/>
    </location>
</feature>
<evidence type="ECO:0000313" key="3">
    <source>
        <dbReference type="EMBL" id="KAK0417706.1"/>
    </source>
</evidence>
<feature type="compositionally biased region" description="Low complexity" evidence="1">
    <location>
        <begin position="333"/>
        <end position="346"/>
    </location>
</feature>
<sequence>MAAPPIPIKVVEVPMTPPSASPPPFYVQPKPKTSPCRWTTLALLVLLIWLSASALIILHLGPECLFKKFTRSDDDAAKTDALKTRLDDSADISVVDSLDKLLNSAKLRQVFVLTTDDESETATKTNVVDNDVETEEKPEPKTQGPLRVVDSSTDDLGAVPYRQGNLGSMQGFFVPAEHIFERERPSYLFGMNRPQWMWPSGYEQMELPRFMQAPPAYYPSYGLQSPNRYYYPFFRAQMEQFRPKFFYPQQQNLPQQSFPQNFQQNWPQQNLPQQGFPQYFQQNWLQQGFPQNFQQNWPQQNFPEQNLQQNRQQSFVQPQPAQPNPRPILAVDPNPLQWPQQQSPSSTEASVKQDSNEIFRKVEEEASKSATESQQPQLLSPSLGADIRDEIYRQLQRQSQLLSGGQERAMPTWAQPQMTMTSTEKPSGEVDIDEIYRQLQEESQKMQQEKGKEVTEKAEEEDEGASEGTDVIEDSFPRIEKMNPAPETSAESTTEVPSTDSTTEDSSFFKFFEEQAAKMHELMDKQPEEPAAHVDGDTKEEPKKETTTEAPLEEPKPALIFQDSSEPQEDHEKKETKETEVAWTKDQEPIQGDTEDKSMVRAERTN</sequence>
<gene>
    <name evidence="3" type="ORF">QR680_013163</name>
</gene>
<feature type="compositionally biased region" description="Basic and acidic residues" evidence="1">
    <location>
        <begin position="568"/>
        <end position="606"/>
    </location>
</feature>
<feature type="compositionally biased region" description="Basic and acidic residues" evidence="1">
    <location>
        <begin position="438"/>
        <end position="457"/>
    </location>
</feature>
<name>A0AA39M140_9BILA</name>
<feature type="region of interest" description="Disordered" evidence="1">
    <location>
        <begin position="438"/>
        <end position="606"/>
    </location>
</feature>
<feature type="compositionally biased region" description="Low complexity" evidence="1">
    <location>
        <begin position="491"/>
        <end position="510"/>
    </location>
</feature>
<comment type="caution">
    <text evidence="3">The sequence shown here is derived from an EMBL/GenBank/DDBJ whole genome shotgun (WGS) entry which is preliminary data.</text>
</comment>
<feature type="compositionally biased region" description="Polar residues" evidence="1">
    <location>
        <begin position="307"/>
        <end position="319"/>
    </location>
</feature>
<keyword evidence="2" id="KW-0472">Membrane</keyword>
<organism evidence="3 4">
    <name type="scientific">Steinernema hermaphroditum</name>
    <dbReference type="NCBI Taxonomy" id="289476"/>
    <lineage>
        <taxon>Eukaryota</taxon>
        <taxon>Metazoa</taxon>
        <taxon>Ecdysozoa</taxon>
        <taxon>Nematoda</taxon>
        <taxon>Chromadorea</taxon>
        <taxon>Rhabditida</taxon>
        <taxon>Tylenchina</taxon>
        <taxon>Panagrolaimomorpha</taxon>
        <taxon>Strongyloidoidea</taxon>
        <taxon>Steinernematidae</taxon>
        <taxon>Steinernema</taxon>
    </lineage>
</organism>
<evidence type="ECO:0000313" key="4">
    <source>
        <dbReference type="Proteomes" id="UP001175271"/>
    </source>
</evidence>
<accession>A0AA39M140</accession>
<keyword evidence="2" id="KW-0812">Transmembrane</keyword>
<feature type="transmembrane region" description="Helical" evidence="2">
    <location>
        <begin position="38"/>
        <end position="61"/>
    </location>
</feature>
<reference evidence="3" key="1">
    <citation type="submission" date="2023-06" db="EMBL/GenBank/DDBJ databases">
        <title>Genomic analysis of the entomopathogenic nematode Steinernema hermaphroditum.</title>
        <authorList>
            <person name="Schwarz E.M."/>
            <person name="Heppert J.K."/>
            <person name="Baniya A."/>
            <person name="Schwartz H.T."/>
            <person name="Tan C.-H."/>
            <person name="Antoshechkin I."/>
            <person name="Sternberg P.W."/>
            <person name="Goodrich-Blair H."/>
            <person name="Dillman A.R."/>
        </authorList>
    </citation>
    <scope>NUCLEOTIDE SEQUENCE</scope>
    <source>
        <strain evidence="3">PS9179</strain>
        <tissue evidence="3">Whole animal</tissue>
    </source>
</reference>
<keyword evidence="4" id="KW-1185">Reference proteome</keyword>
<evidence type="ECO:0000256" key="2">
    <source>
        <dbReference type="SAM" id="Phobius"/>
    </source>
</evidence>
<feature type="compositionally biased region" description="Acidic residues" evidence="1">
    <location>
        <begin position="458"/>
        <end position="473"/>
    </location>
</feature>
<feature type="region of interest" description="Disordered" evidence="1">
    <location>
        <begin position="122"/>
        <end position="150"/>
    </location>
</feature>
<proteinExistence type="predicted"/>